<dbReference type="InterPro" id="IPR043129">
    <property type="entry name" value="ATPase_NBD"/>
</dbReference>
<dbReference type="InterPro" id="IPR000600">
    <property type="entry name" value="ROK"/>
</dbReference>
<evidence type="ECO:0000313" key="2">
    <source>
        <dbReference type="EMBL" id="ACZ88073.1"/>
    </source>
</evidence>
<dbReference type="KEGG" id="sro:Sros_5306"/>
<keyword evidence="2" id="KW-0418">Kinase</keyword>
<organism evidence="2 3">
    <name type="scientific">Streptosporangium roseum (strain ATCC 12428 / DSM 43021 / JCM 3005 / KCTC 9067 / NCIMB 10171 / NRRL 2505 / NI 9100)</name>
    <dbReference type="NCBI Taxonomy" id="479432"/>
    <lineage>
        <taxon>Bacteria</taxon>
        <taxon>Bacillati</taxon>
        <taxon>Actinomycetota</taxon>
        <taxon>Actinomycetes</taxon>
        <taxon>Streptosporangiales</taxon>
        <taxon>Streptosporangiaceae</taxon>
        <taxon>Streptosporangium</taxon>
    </lineage>
</organism>
<gene>
    <name evidence="2" type="ordered locus">Sros_5306</name>
</gene>
<dbReference type="Gene3D" id="3.30.420.40">
    <property type="match status" value="1"/>
</dbReference>
<evidence type="ECO:0000256" key="1">
    <source>
        <dbReference type="ARBA" id="ARBA00006479"/>
    </source>
</evidence>
<dbReference type="SUPFAM" id="SSF53067">
    <property type="entry name" value="Actin-like ATPase domain"/>
    <property type="match status" value="1"/>
</dbReference>
<reference evidence="2 3" key="1">
    <citation type="journal article" date="2010" name="Stand. Genomic Sci.">
        <title>Complete genome sequence of Streptosporangium roseum type strain (NI 9100).</title>
        <authorList>
            <person name="Nolan M."/>
            <person name="Sikorski J."/>
            <person name="Jando M."/>
            <person name="Lucas S."/>
            <person name="Lapidus A."/>
            <person name="Glavina Del Rio T."/>
            <person name="Chen F."/>
            <person name="Tice H."/>
            <person name="Pitluck S."/>
            <person name="Cheng J.F."/>
            <person name="Chertkov O."/>
            <person name="Sims D."/>
            <person name="Meincke L."/>
            <person name="Brettin T."/>
            <person name="Han C."/>
            <person name="Detter J.C."/>
            <person name="Bruce D."/>
            <person name="Goodwin L."/>
            <person name="Land M."/>
            <person name="Hauser L."/>
            <person name="Chang Y.J."/>
            <person name="Jeffries C.D."/>
            <person name="Ivanova N."/>
            <person name="Mavromatis K."/>
            <person name="Mikhailova N."/>
            <person name="Chen A."/>
            <person name="Palaniappan K."/>
            <person name="Chain P."/>
            <person name="Rohde M."/>
            <person name="Goker M."/>
            <person name="Bristow J."/>
            <person name="Eisen J.A."/>
            <person name="Markowitz V."/>
            <person name="Hugenholtz P."/>
            <person name="Kyrpides N.C."/>
            <person name="Klenk H.P."/>
        </authorList>
    </citation>
    <scope>NUCLEOTIDE SEQUENCE [LARGE SCALE GENOMIC DNA]</scope>
    <source>
        <strain evidence="3">ATCC 12428 / DSM 43021 / JCM 3005 / NI 9100</strain>
    </source>
</reference>
<dbReference type="STRING" id="479432.Sros_5306"/>
<dbReference type="Proteomes" id="UP000002029">
    <property type="component" value="Chromosome"/>
</dbReference>
<dbReference type="GO" id="GO:0016301">
    <property type="term" value="F:kinase activity"/>
    <property type="evidence" value="ECO:0007669"/>
    <property type="project" value="UniProtKB-KW"/>
</dbReference>
<dbReference type="RefSeq" id="WP_012891810.1">
    <property type="nucleotide sequence ID" value="NC_013595.1"/>
</dbReference>
<keyword evidence="2" id="KW-0808">Transferase</keyword>
<dbReference type="EMBL" id="CP001814">
    <property type="protein sequence ID" value="ACZ88073.1"/>
    <property type="molecule type" value="Genomic_DNA"/>
</dbReference>
<evidence type="ECO:0000313" key="3">
    <source>
        <dbReference type="Proteomes" id="UP000002029"/>
    </source>
</evidence>
<protein>
    <submittedName>
        <fullName evidence="2">N-acetylmannosamine kinase</fullName>
    </submittedName>
</protein>
<keyword evidence="3" id="KW-1185">Reference proteome</keyword>
<proteinExistence type="inferred from homology"/>
<name>D2BC50_STRRD</name>
<accession>D2BC50</accession>
<sequence>MTVLAVDIGGTKFAAAAIGAGGEIRARAEVALPGSRPTEETPAQVISRITGNVMRAGLTSHAGTD</sequence>
<dbReference type="Pfam" id="PF00480">
    <property type="entry name" value="ROK"/>
    <property type="match status" value="1"/>
</dbReference>
<dbReference type="HOGENOM" id="CLU_2848077_0_0_11"/>
<comment type="similarity">
    <text evidence="1">Belongs to the ROK (NagC/XylR) family.</text>
</comment>
<dbReference type="AlphaFoldDB" id="D2BC50"/>